<proteinExistence type="predicted"/>
<organism evidence="1 2">
    <name type="scientific">Marasmiellus scandens</name>
    <dbReference type="NCBI Taxonomy" id="2682957"/>
    <lineage>
        <taxon>Eukaryota</taxon>
        <taxon>Fungi</taxon>
        <taxon>Dikarya</taxon>
        <taxon>Basidiomycota</taxon>
        <taxon>Agaricomycotina</taxon>
        <taxon>Agaricomycetes</taxon>
        <taxon>Agaricomycetidae</taxon>
        <taxon>Agaricales</taxon>
        <taxon>Marasmiineae</taxon>
        <taxon>Omphalotaceae</taxon>
        <taxon>Marasmiellus</taxon>
    </lineage>
</organism>
<protein>
    <submittedName>
        <fullName evidence="1">Uncharacterized protein</fullName>
    </submittedName>
</protein>
<sequence>MAFNLSRDNRRKKQDNVITKQNDMVIGLVSIGKMGEGYDYKKDANGNPFTQYAITSESGTRFLHPVSYEICTPDLNDKLDEAKIRCEEGK</sequence>
<name>A0ABR1JK03_9AGAR</name>
<evidence type="ECO:0000313" key="2">
    <source>
        <dbReference type="Proteomes" id="UP001498398"/>
    </source>
</evidence>
<comment type="caution">
    <text evidence="1">The sequence shown here is derived from an EMBL/GenBank/DDBJ whole genome shotgun (WGS) entry which is preliminary data.</text>
</comment>
<evidence type="ECO:0000313" key="1">
    <source>
        <dbReference type="EMBL" id="KAK7460501.1"/>
    </source>
</evidence>
<reference evidence="1 2" key="1">
    <citation type="submission" date="2024-01" db="EMBL/GenBank/DDBJ databases">
        <title>A draft genome for the cacao thread blight pathogen Marasmiellus scandens.</title>
        <authorList>
            <person name="Baruah I.K."/>
            <person name="Leung J."/>
            <person name="Bukari Y."/>
            <person name="Amoako-Attah I."/>
            <person name="Meinhardt L.W."/>
            <person name="Bailey B.A."/>
            <person name="Cohen S.P."/>
        </authorList>
    </citation>
    <scope>NUCLEOTIDE SEQUENCE [LARGE SCALE GENOMIC DNA]</scope>
    <source>
        <strain evidence="1 2">GH-19</strain>
    </source>
</reference>
<accession>A0ABR1JK03</accession>
<keyword evidence="2" id="KW-1185">Reference proteome</keyword>
<gene>
    <name evidence="1" type="ORF">VKT23_009219</name>
</gene>
<dbReference type="EMBL" id="JBANRG010000015">
    <property type="protein sequence ID" value="KAK7460501.1"/>
    <property type="molecule type" value="Genomic_DNA"/>
</dbReference>
<dbReference type="Proteomes" id="UP001498398">
    <property type="component" value="Unassembled WGS sequence"/>
</dbReference>